<dbReference type="EMBL" id="ADBL01002121">
    <property type="status" value="NOT_ANNOTATED_CDS"/>
    <property type="molecule type" value="Genomic_DNA"/>
</dbReference>
<dbReference type="Proteomes" id="UP000011715">
    <property type="component" value="Unassembled WGS sequence"/>
</dbReference>
<feature type="compositionally biased region" description="Low complexity" evidence="1">
    <location>
        <begin position="42"/>
        <end position="55"/>
    </location>
</feature>
<dbReference type="AlphaFoldDB" id="A0A0C4E840"/>
<accession>A0A0C4E840</accession>
<dbReference type="EMBL" id="GL876973">
    <property type="protein sequence ID" value="KLU89759.1"/>
    <property type="molecule type" value="Genomic_DNA"/>
</dbReference>
<gene>
    <name evidence="2" type="ORF">MAPG_08728</name>
</gene>
<reference evidence="3" key="5">
    <citation type="submission" date="2015-06" db="UniProtKB">
        <authorList>
            <consortium name="EnsemblFungi"/>
        </authorList>
    </citation>
    <scope>IDENTIFICATION</scope>
    <source>
        <strain evidence="3">ATCC 64411</strain>
    </source>
</reference>
<sequence>MGFYGAVVNQAGFGKRFLEKVTVAAPADFPRRKPSASWVVTPSSSRPSSDPSSSSTGAFWRVLLDVLDTEDNLFRQNPEPGRRAPGTSGLWVSFSGPIQALYGCWADCR</sequence>
<reference evidence="2" key="3">
    <citation type="submission" date="2011-03" db="EMBL/GenBank/DDBJ databases">
        <title>Annotation of Magnaporthe poae ATCC 64411.</title>
        <authorList>
            <person name="Ma L.-J."/>
            <person name="Dead R."/>
            <person name="Young S.K."/>
            <person name="Zeng Q."/>
            <person name="Gargeya S."/>
            <person name="Fitzgerald M."/>
            <person name="Haas B."/>
            <person name="Abouelleil A."/>
            <person name="Alvarado L."/>
            <person name="Arachchi H.M."/>
            <person name="Berlin A."/>
            <person name="Brown A."/>
            <person name="Chapman S.B."/>
            <person name="Chen Z."/>
            <person name="Dunbar C."/>
            <person name="Freedman E."/>
            <person name="Gearin G."/>
            <person name="Gellesch M."/>
            <person name="Goldberg J."/>
            <person name="Griggs A."/>
            <person name="Gujja S."/>
            <person name="Heiman D."/>
            <person name="Howarth C."/>
            <person name="Larson L."/>
            <person name="Lui A."/>
            <person name="MacDonald P.J.P."/>
            <person name="Mehta T."/>
            <person name="Montmayeur A."/>
            <person name="Murphy C."/>
            <person name="Neiman D."/>
            <person name="Pearson M."/>
            <person name="Priest M."/>
            <person name="Roberts A."/>
            <person name="Saif S."/>
            <person name="Shea T."/>
            <person name="Shenoy N."/>
            <person name="Sisk P."/>
            <person name="Stolte C."/>
            <person name="Sykes S."/>
            <person name="Yandava C."/>
            <person name="Wortman J."/>
            <person name="Nusbaum C."/>
            <person name="Birren B."/>
        </authorList>
    </citation>
    <scope>NUCLEOTIDE SEQUENCE</scope>
    <source>
        <strain evidence="2">ATCC 64411</strain>
    </source>
</reference>
<evidence type="ECO:0000256" key="1">
    <source>
        <dbReference type="SAM" id="MobiDB-lite"/>
    </source>
</evidence>
<evidence type="ECO:0000313" key="2">
    <source>
        <dbReference type="EMBL" id="KLU89759.1"/>
    </source>
</evidence>
<evidence type="ECO:0000313" key="4">
    <source>
        <dbReference type="Proteomes" id="UP000011715"/>
    </source>
</evidence>
<keyword evidence="4" id="KW-1185">Reference proteome</keyword>
<evidence type="ECO:0000313" key="3">
    <source>
        <dbReference type="EnsemblFungi" id="MAPG_08728T0"/>
    </source>
</evidence>
<feature type="region of interest" description="Disordered" evidence="1">
    <location>
        <begin position="32"/>
        <end position="56"/>
    </location>
</feature>
<reference evidence="4" key="2">
    <citation type="submission" date="2010-05" db="EMBL/GenBank/DDBJ databases">
        <title>The genome sequence of Magnaporthe poae strain ATCC 64411.</title>
        <authorList>
            <person name="Ma L.-J."/>
            <person name="Dead R."/>
            <person name="Young S."/>
            <person name="Zeng Q."/>
            <person name="Koehrsen M."/>
            <person name="Alvarado L."/>
            <person name="Berlin A."/>
            <person name="Chapman S.B."/>
            <person name="Chen Z."/>
            <person name="Freedman E."/>
            <person name="Gellesch M."/>
            <person name="Goldberg J."/>
            <person name="Griggs A."/>
            <person name="Gujja S."/>
            <person name="Heilman E.R."/>
            <person name="Heiman D."/>
            <person name="Hepburn T."/>
            <person name="Howarth C."/>
            <person name="Jen D."/>
            <person name="Larson L."/>
            <person name="Mehta T."/>
            <person name="Neiman D."/>
            <person name="Pearson M."/>
            <person name="Roberts A."/>
            <person name="Saif S."/>
            <person name="Shea T."/>
            <person name="Shenoy N."/>
            <person name="Sisk P."/>
            <person name="Stolte C."/>
            <person name="Sykes S."/>
            <person name="Walk T."/>
            <person name="White J."/>
            <person name="Yandava C."/>
            <person name="Haas B."/>
            <person name="Nusbaum C."/>
            <person name="Birren B."/>
        </authorList>
    </citation>
    <scope>NUCLEOTIDE SEQUENCE [LARGE SCALE GENOMIC DNA]</scope>
    <source>
        <strain evidence="4">ATCC 64411 / 73-15</strain>
    </source>
</reference>
<dbReference type="VEuPathDB" id="FungiDB:MAPG_08728"/>
<dbReference type="EnsemblFungi" id="MAPG_08728T0">
    <property type="protein sequence ID" value="MAPG_08728T0"/>
    <property type="gene ID" value="MAPG_08728"/>
</dbReference>
<reference evidence="2" key="1">
    <citation type="submission" date="2010-05" db="EMBL/GenBank/DDBJ databases">
        <title>The Genome Sequence of Magnaporthe poae strain ATCC 64411.</title>
        <authorList>
            <consortium name="The Broad Institute Genome Sequencing Platform"/>
            <consortium name="Broad Institute Genome Sequencing Center for Infectious Disease"/>
            <person name="Ma L.-J."/>
            <person name="Dead R."/>
            <person name="Young S."/>
            <person name="Zeng Q."/>
            <person name="Koehrsen M."/>
            <person name="Alvarado L."/>
            <person name="Berlin A."/>
            <person name="Chapman S.B."/>
            <person name="Chen Z."/>
            <person name="Freedman E."/>
            <person name="Gellesch M."/>
            <person name="Goldberg J."/>
            <person name="Griggs A."/>
            <person name="Gujja S."/>
            <person name="Heilman E.R."/>
            <person name="Heiman D."/>
            <person name="Hepburn T."/>
            <person name="Howarth C."/>
            <person name="Jen D."/>
            <person name="Larson L."/>
            <person name="Mehta T."/>
            <person name="Neiman D."/>
            <person name="Pearson M."/>
            <person name="Roberts A."/>
            <person name="Saif S."/>
            <person name="Shea T."/>
            <person name="Shenoy N."/>
            <person name="Sisk P."/>
            <person name="Stolte C."/>
            <person name="Sykes S."/>
            <person name="Walk T."/>
            <person name="White J."/>
            <person name="Yandava C."/>
            <person name="Haas B."/>
            <person name="Nusbaum C."/>
            <person name="Birren B."/>
        </authorList>
    </citation>
    <scope>NUCLEOTIDE SEQUENCE</scope>
    <source>
        <strain evidence="2">ATCC 64411</strain>
    </source>
</reference>
<protein>
    <submittedName>
        <fullName evidence="2 3">Uncharacterized protein</fullName>
    </submittedName>
</protein>
<name>A0A0C4E840_MAGP6</name>
<proteinExistence type="predicted"/>
<organism evidence="3 4">
    <name type="scientific">Magnaporthiopsis poae (strain ATCC 64411 / 73-15)</name>
    <name type="common">Kentucky bluegrass fungus</name>
    <name type="synonym">Magnaporthe poae</name>
    <dbReference type="NCBI Taxonomy" id="644358"/>
    <lineage>
        <taxon>Eukaryota</taxon>
        <taxon>Fungi</taxon>
        <taxon>Dikarya</taxon>
        <taxon>Ascomycota</taxon>
        <taxon>Pezizomycotina</taxon>
        <taxon>Sordariomycetes</taxon>
        <taxon>Sordariomycetidae</taxon>
        <taxon>Magnaporthales</taxon>
        <taxon>Magnaporthaceae</taxon>
        <taxon>Magnaporthiopsis</taxon>
    </lineage>
</organism>
<reference evidence="3" key="4">
    <citation type="journal article" date="2015" name="G3 (Bethesda)">
        <title>Genome sequences of three phytopathogenic species of the Magnaporthaceae family of fungi.</title>
        <authorList>
            <person name="Okagaki L.H."/>
            <person name="Nunes C.C."/>
            <person name="Sailsbery J."/>
            <person name="Clay B."/>
            <person name="Brown D."/>
            <person name="John T."/>
            <person name="Oh Y."/>
            <person name="Young N."/>
            <person name="Fitzgerald M."/>
            <person name="Haas B.J."/>
            <person name="Zeng Q."/>
            <person name="Young S."/>
            <person name="Adiconis X."/>
            <person name="Fan L."/>
            <person name="Levin J.Z."/>
            <person name="Mitchell T.K."/>
            <person name="Okubara P.A."/>
            <person name="Farman M.L."/>
            <person name="Kohn L.M."/>
            <person name="Birren B."/>
            <person name="Ma L.-J."/>
            <person name="Dean R.A."/>
        </authorList>
    </citation>
    <scope>NUCLEOTIDE SEQUENCE</scope>
    <source>
        <strain evidence="3">ATCC 64411 / 73-15</strain>
    </source>
</reference>